<evidence type="ECO:0000313" key="2">
    <source>
        <dbReference type="Proteomes" id="UP001321473"/>
    </source>
</evidence>
<evidence type="ECO:0000313" key="1">
    <source>
        <dbReference type="EMBL" id="KAK8765933.1"/>
    </source>
</evidence>
<sequence length="405" mass="44153">MASAVLSAKMQGLAILNFNRTSKTIASFGSVLEVIRSVFAKDLTVMFGVEVLDFSLPADVMAQRLTKAAKHVDIFVVQTHYRRSRGYCRVTYPSTYKGDTPLVTLNEPRYTALTSWKRQGRPFVCFLSSSWDNTSVSPVPSQCTHVVLSAEPLGAVNFTTSSGEREAALESLSRGLSHGVKLYVRVEGNQDFGAAATAVQDAVRLSYAHGVALTDIRIASTEAAMVALSIQEVFKYLADNFTMIVGVHVTKFDDPVLKELSRSSHLLVLFTHSMLRGSNCTVTAPNSLTLTPTHYELMTCWAAGDTWEEVPRAVHRRNSSWVQTFETERSVGATVRPFLQAYPGGCAAVVYADFEDATGSCRPRYSRLRALSALMTARAAASSASPDAGESFHSAYAPYDDLNGD</sequence>
<comment type="caution">
    <text evidence="1">The sequence shown here is derived from an EMBL/GenBank/DDBJ whole genome shotgun (WGS) entry which is preliminary data.</text>
</comment>
<reference evidence="1 2" key="1">
    <citation type="journal article" date="2023" name="Arcadia Sci">
        <title>De novo assembly of a long-read Amblyomma americanum tick genome.</title>
        <authorList>
            <person name="Chou S."/>
            <person name="Poskanzer K.E."/>
            <person name="Rollins M."/>
            <person name="Thuy-Boun P.S."/>
        </authorList>
    </citation>
    <scope>NUCLEOTIDE SEQUENCE [LARGE SCALE GENOMIC DNA]</scope>
    <source>
        <strain evidence="1">F_SG_1</strain>
        <tissue evidence="1">Salivary glands</tissue>
    </source>
</reference>
<name>A0AAQ4DTZ3_AMBAM</name>
<dbReference type="AlphaFoldDB" id="A0AAQ4DTZ3"/>
<organism evidence="1 2">
    <name type="scientific">Amblyomma americanum</name>
    <name type="common">Lone star tick</name>
    <dbReference type="NCBI Taxonomy" id="6943"/>
    <lineage>
        <taxon>Eukaryota</taxon>
        <taxon>Metazoa</taxon>
        <taxon>Ecdysozoa</taxon>
        <taxon>Arthropoda</taxon>
        <taxon>Chelicerata</taxon>
        <taxon>Arachnida</taxon>
        <taxon>Acari</taxon>
        <taxon>Parasitiformes</taxon>
        <taxon>Ixodida</taxon>
        <taxon>Ixodoidea</taxon>
        <taxon>Ixodidae</taxon>
        <taxon>Amblyomminae</taxon>
        <taxon>Amblyomma</taxon>
    </lineage>
</organism>
<accession>A0AAQ4DTZ3</accession>
<protein>
    <submittedName>
        <fullName evidence="1">Uncharacterized protein</fullName>
    </submittedName>
</protein>
<dbReference type="Proteomes" id="UP001321473">
    <property type="component" value="Unassembled WGS sequence"/>
</dbReference>
<keyword evidence="2" id="KW-1185">Reference proteome</keyword>
<gene>
    <name evidence="1" type="ORF">V5799_007281</name>
</gene>
<proteinExistence type="predicted"/>
<dbReference type="EMBL" id="JARKHS020026857">
    <property type="protein sequence ID" value="KAK8765933.1"/>
    <property type="molecule type" value="Genomic_DNA"/>
</dbReference>